<evidence type="ECO:0000256" key="4">
    <source>
        <dbReference type="SAM" id="Phobius"/>
    </source>
</evidence>
<feature type="transmembrane region" description="Helical" evidence="4">
    <location>
        <begin position="71"/>
        <end position="91"/>
    </location>
</feature>
<accession>A0A2A4FLE9</accession>
<keyword evidence="6" id="KW-1185">Reference proteome</keyword>
<feature type="transmembrane region" description="Helical" evidence="4">
    <location>
        <begin position="231"/>
        <end position="252"/>
    </location>
</feature>
<feature type="transmembrane region" description="Helical" evidence="4">
    <location>
        <begin position="319"/>
        <end position="341"/>
    </location>
</feature>
<dbReference type="Gene3D" id="1.20.1250.20">
    <property type="entry name" value="MFS general substrate transporter like domains"/>
    <property type="match status" value="1"/>
</dbReference>
<feature type="transmembrane region" description="Helical" evidence="4">
    <location>
        <begin position="295"/>
        <end position="313"/>
    </location>
</feature>
<feature type="transmembrane region" description="Helical" evidence="4">
    <location>
        <begin position="30"/>
        <end position="51"/>
    </location>
</feature>
<dbReference type="GO" id="GO:0022857">
    <property type="term" value="F:transmembrane transporter activity"/>
    <property type="evidence" value="ECO:0007669"/>
    <property type="project" value="InterPro"/>
</dbReference>
<name>A0A2A4FLE9_9SPHN</name>
<evidence type="ECO:0000256" key="2">
    <source>
        <dbReference type="ARBA" id="ARBA00022989"/>
    </source>
</evidence>
<keyword evidence="2 4" id="KW-1133">Transmembrane helix</keyword>
<reference evidence="5 6" key="1">
    <citation type="submission" date="2017-09" db="EMBL/GenBank/DDBJ databases">
        <title>The Catabolism of 3,6-Dichlorosalicylic acid is Initiated by the Cytochrome P450 Monooxygenase DsmABC in Rhizorhabdus dicambivorans Ndbn-20.</title>
        <authorList>
            <person name="Na L."/>
        </authorList>
    </citation>
    <scope>NUCLEOTIDE SEQUENCE [LARGE SCALE GENOMIC DNA]</scope>
    <source>
        <strain evidence="5 6">Ndbn-20m</strain>
    </source>
</reference>
<evidence type="ECO:0000256" key="3">
    <source>
        <dbReference type="ARBA" id="ARBA00023136"/>
    </source>
</evidence>
<feature type="transmembrane region" description="Helical" evidence="4">
    <location>
        <begin position="189"/>
        <end position="210"/>
    </location>
</feature>
<keyword evidence="1 4" id="KW-0812">Transmembrane</keyword>
<dbReference type="Pfam" id="PF07690">
    <property type="entry name" value="MFS_1"/>
    <property type="match status" value="1"/>
</dbReference>
<dbReference type="AlphaFoldDB" id="A0A2A4FLE9"/>
<evidence type="ECO:0000313" key="5">
    <source>
        <dbReference type="EMBL" id="PCE39575.1"/>
    </source>
</evidence>
<protein>
    <submittedName>
        <fullName evidence="5">MFS transporter</fullName>
    </submittedName>
</protein>
<feature type="transmembrane region" description="Helical" evidence="4">
    <location>
        <begin position="380"/>
        <end position="400"/>
    </location>
</feature>
<feature type="transmembrane region" description="Helical" evidence="4">
    <location>
        <begin position="130"/>
        <end position="150"/>
    </location>
</feature>
<gene>
    <name evidence="5" type="ORF">COO09_24775</name>
</gene>
<dbReference type="SUPFAM" id="SSF103473">
    <property type="entry name" value="MFS general substrate transporter"/>
    <property type="match status" value="1"/>
</dbReference>
<feature type="transmembrane region" description="Helical" evidence="4">
    <location>
        <begin position="264"/>
        <end position="283"/>
    </location>
</feature>
<sequence length="412" mass="41882">MVVIPALRRTADPLVPQGESHDGKRGQSSFIVLLLAAVSASAGQTAILAFLPTLVDPNPGGLSSAHDFHVASLTAVHPLAALVAAPLWGWIADRVDYRVMLRTALIILAMVTAPVGLVALPTLYVLRTVAGMAAAAIIPLALLSASFAAVSRGEQARRFTWLTGSVFLGDLGGPLLAEASVAIMPGAPLMIVAASIGTVAGSLCLVSLPGRCAHCLDSGDPPPPTVCATGVLLLITIAAGAGLAAMHVNLLMTRSAVSLSREQIAWMLSLCGFGMLAAQIFHARLDWLVKVPGRLAGLTLGLLAAALVAFPLASSIADMSVFILVAGWSSASLRLVTSFWISGSAAASGVRLGLQHSAASIGQALAPVALAFAAPGAQPLVLWSIAGLSLLLLVVLPLAWKRPSSGANSSGG</sequence>
<dbReference type="EMBL" id="NWUF01000063">
    <property type="protein sequence ID" value="PCE39575.1"/>
    <property type="molecule type" value="Genomic_DNA"/>
</dbReference>
<proteinExistence type="predicted"/>
<dbReference type="KEGG" id="rdi:CMV14_24360"/>
<comment type="caution">
    <text evidence="5">The sequence shown here is derived from an EMBL/GenBank/DDBJ whole genome shotgun (WGS) entry which is preliminary data.</text>
</comment>
<organism evidence="5 6">
    <name type="scientific">Rhizorhabdus dicambivorans</name>
    <dbReference type="NCBI Taxonomy" id="1850238"/>
    <lineage>
        <taxon>Bacteria</taxon>
        <taxon>Pseudomonadati</taxon>
        <taxon>Pseudomonadota</taxon>
        <taxon>Alphaproteobacteria</taxon>
        <taxon>Sphingomonadales</taxon>
        <taxon>Sphingomonadaceae</taxon>
        <taxon>Rhizorhabdus</taxon>
    </lineage>
</organism>
<feature type="transmembrane region" description="Helical" evidence="4">
    <location>
        <begin position="103"/>
        <end position="124"/>
    </location>
</feature>
<dbReference type="Proteomes" id="UP000218934">
    <property type="component" value="Unassembled WGS sequence"/>
</dbReference>
<evidence type="ECO:0000313" key="6">
    <source>
        <dbReference type="Proteomes" id="UP000218934"/>
    </source>
</evidence>
<feature type="transmembrane region" description="Helical" evidence="4">
    <location>
        <begin position="353"/>
        <end position="374"/>
    </location>
</feature>
<keyword evidence="3 4" id="KW-0472">Membrane</keyword>
<dbReference type="InterPro" id="IPR011701">
    <property type="entry name" value="MFS"/>
</dbReference>
<evidence type="ECO:0000256" key="1">
    <source>
        <dbReference type="ARBA" id="ARBA00022692"/>
    </source>
</evidence>
<dbReference type="InterPro" id="IPR036259">
    <property type="entry name" value="MFS_trans_sf"/>
</dbReference>